<reference evidence="2" key="1">
    <citation type="submission" date="2021-10" db="EMBL/GenBank/DDBJ databases">
        <title>Anaerobic single-cell dispensing facilitates the cultivation of human gut bacteria.</title>
        <authorList>
            <person name="Afrizal A."/>
        </authorList>
    </citation>
    <scope>NUCLEOTIDE SEQUENCE</scope>
    <source>
        <strain evidence="2">CLA-AA-H272</strain>
    </source>
</reference>
<dbReference type="SUPFAM" id="SSF53448">
    <property type="entry name" value="Nucleotide-diphospho-sugar transferases"/>
    <property type="match status" value="1"/>
</dbReference>
<gene>
    <name evidence="2" type="ORF">LKD37_11185</name>
</gene>
<evidence type="ECO:0000313" key="2">
    <source>
        <dbReference type="EMBL" id="MCC2130069.1"/>
    </source>
</evidence>
<dbReference type="EMBL" id="JAJEPW010000034">
    <property type="protein sequence ID" value="MCC2130069.1"/>
    <property type="molecule type" value="Genomic_DNA"/>
</dbReference>
<dbReference type="RefSeq" id="WP_302929298.1">
    <property type="nucleotide sequence ID" value="NZ_JAJEPW010000034.1"/>
</dbReference>
<evidence type="ECO:0000313" key="3">
    <source>
        <dbReference type="Proteomes" id="UP001199319"/>
    </source>
</evidence>
<dbReference type="PANTHER" id="PTHR43777:SF1">
    <property type="entry name" value="MOLYBDENUM COFACTOR CYTIDYLYLTRANSFERASE"/>
    <property type="match status" value="1"/>
</dbReference>
<dbReference type="PANTHER" id="PTHR43777">
    <property type="entry name" value="MOLYBDENUM COFACTOR CYTIDYLYLTRANSFERASE"/>
    <property type="match status" value="1"/>
</dbReference>
<evidence type="ECO:0000259" key="1">
    <source>
        <dbReference type="Pfam" id="PF12804"/>
    </source>
</evidence>
<dbReference type="Proteomes" id="UP001199319">
    <property type="component" value="Unassembled WGS sequence"/>
</dbReference>
<name>A0AAE3DG76_9FIRM</name>
<accession>A0AAE3DG76</accession>
<feature type="domain" description="MobA-like NTP transferase" evidence="1">
    <location>
        <begin position="5"/>
        <end position="162"/>
    </location>
</feature>
<dbReference type="AlphaFoldDB" id="A0AAE3DG76"/>
<dbReference type="CDD" id="cd04182">
    <property type="entry name" value="GT_2_like_f"/>
    <property type="match status" value="1"/>
</dbReference>
<dbReference type="InterPro" id="IPR029044">
    <property type="entry name" value="Nucleotide-diphossugar_trans"/>
</dbReference>
<organism evidence="2 3">
    <name type="scientific">Brotocaccenecus cirricatena</name>
    <dbReference type="NCBI Taxonomy" id="3064195"/>
    <lineage>
        <taxon>Bacteria</taxon>
        <taxon>Bacillati</taxon>
        <taxon>Bacillota</taxon>
        <taxon>Clostridia</taxon>
        <taxon>Eubacteriales</taxon>
        <taxon>Oscillospiraceae</taxon>
        <taxon>Brotocaccenecus</taxon>
    </lineage>
</organism>
<protein>
    <submittedName>
        <fullName evidence="2">Nucleotidyltransferase family protein</fullName>
    </submittedName>
</protein>
<proteinExistence type="predicted"/>
<keyword evidence="3" id="KW-1185">Reference proteome</keyword>
<dbReference type="Gene3D" id="3.90.550.10">
    <property type="entry name" value="Spore Coat Polysaccharide Biosynthesis Protein SpsA, Chain A"/>
    <property type="match status" value="1"/>
</dbReference>
<dbReference type="GO" id="GO:0016779">
    <property type="term" value="F:nucleotidyltransferase activity"/>
    <property type="evidence" value="ECO:0007669"/>
    <property type="project" value="UniProtKB-ARBA"/>
</dbReference>
<sequence length="193" mass="21158">MKIGCIVMAAGNARRFGSNKLDARVEGKTLLRRALEAVPAACFDRVAVVTQYPRGMDLAREMGFLPVENSRPDLGLSHTIALGMAHMQDMDGVMFQVSDQPLLRRDSVERLVEAFRRHPDRLAALAHDGVRGNPCLFPASLFPELTALEGDHGGSAVIRRHPDLLLLVEAPPQELTDVDTPQALEVLTGEKCR</sequence>
<dbReference type="InterPro" id="IPR025877">
    <property type="entry name" value="MobA-like_NTP_Trfase"/>
</dbReference>
<dbReference type="Pfam" id="PF12804">
    <property type="entry name" value="NTP_transf_3"/>
    <property type="match status" value="1"/>
</dbReference>
<comment type="caution">
    <text evidence="2">The sequence shown here is derived from an EMBL/GenBank/DDBJ whole genome shotgun (WGS) entry which is preliminary data.</text>
</comment>